<comment type="pathway">
    <text evidence="1">Cofactor biosynthesis; thiamine diphosphate biosynthesis.</text>
</comment>
<reference evidence="4" key="1">
    <citation type="submission" date="2023-04" db="EMBL/GenBank/DDBJ databases">
        <title>Complete genome sequence of Temperatibacter marinus.</title>
        <authorList>
            <person name="Rong J.-C."/>
            <person name="Yi M.-L."/>
            <person name="Zhao Q."/>
        </authorList>
    </citation>
    <scope>NUCLEOTIDE SEQUENCE</scope>
    <source>
        <strain evidence="4">NBRC 110045</strain>
    </source>
</reference>
<evidence type="ECO:0000256" key="1">
    <source>
        <dbReference type="ARBA" id="ARBA00004948"/>
    </source>
</evidence>
<dbReference type="InterPro" id="IPR036206">
    <property type="entry name" value="ThiamineP_synth_sf"/>
</dbReference>
<sequence>MTDEKRTGPTEFIIPELPKNTVILYREYEKINRAEEASKLQYLSLSAGCRFFVAGDIPLARSLNAEGVHIPHWLLETVKQDDLLGLKTTVACHDQQALHRAEELKLTMALVSPVFPTSSHPGAPVLGIDMLTNLSANAKIELAALGGITKDTAPLLKNLSLSAIAGVSAFV</sequence>
<proteinExistence type="predicted"/>
<organism evidence="4 5">
    <name type="scientific">Temperatibacter marinus</name>
    <dbReference type="NCBI Taxonomy" id="1456591"/>
    <lineage>
        <taxon>Bacteria</taxon>
        <taxon>Pseudomonadati</taxon>
        <taxon>Pseudomonadota</taxon>
        <taxon>Alphaproteobacteria</taxon>
        <taxon>Kordiimonadales</taxon>
        <taxon>Temperatibacteraceae</taxon>
        <taxon>Temperatibacter</taxon>
    </lineage>
</organism>
<evidence type="ECO:0000259" key="3">
    <source>
        <dbReference type="Pfam" id="PF02581"/>
    </source>
</evidence>
<name>A0AA52EJF5_9PROT</name>
<evidence type="ECO:0000313" key="5">
    <source>
        <dbReference type="Proteomes" id="UP001268683"/>
    </source>
</evidence>
<dbReference type="PANTHER" id="PTHR20857:SF15">
    <property type="entry name" value="THIAMINE-PHOSPHATE SYNTHASE"/>
    <property type="match status" value="1"/>
</dbReference>
<dbReference type="AlphaFoldDB" id="A0AA52EJF5"/>
<dbReference type="PANTHER" id="PTHR20857">
    <property type="entry name" value="THIAMINE-PHOSPHATE PYROPHOSPHORYLASE"/>
    <property type="match status" value="1"/>
</dbReference>
<dbReference type="GO" id="GO:0009228">
    <property type="term" value="P:thiamine biosynthetic process"/>
    <property type="evidence" value="ECO:0007669"/>
    <property type="project" value="UniProtKB-KW"/>
</dbReference>
<dbReference type="InterPro" id="IPR013785">
    <property type="entry name" value="Aldolase_TIM"/>
</dbReference>
<dbReference type="Pfam" id="PF02581">
    <property type="entry name" value="TMP-TENI"/>
    <property type="match status" value="1"/>
</dbReference>
<dbReference type="Gene3D" id="3.20.20.70">
    <property type="entry name" value="Aldolase class I"/>
    <property type="match status" value="1"/>
</dbReference>
<dbReference type="EMBL" id="CP123872">
    <property type="protein sequence ID" value="WND03642.1"/>
    <property type="molecule type" value="Genomic_DNA"/>
</dbReference>
<keyword evidence="5" id="KW-1185">Reference proteome</keyword>
<dbReference type="GO" id="GO:0004789">
    <property type="term" value="F:thiamine-phosphate diphosphorylase activity"/>
    <property type="evidence" value="ECO:0007669"/>
    <property type="project" value="TreeGrafter"/>
</dbReference>
<gene>
    <name evidence="4" type="ORF">QGN29_04545</name>
</gene>
<accession>A0AA52EJF5</accession>
<dbReference type="KEGG" id="tmk:QGN29_04545"/>
<dbReference type="SUPFAM" id="SSF51391">
    <property type="entry name" value="Thiamin phosphate synthase"/>
    <property type="match status" value="1"/>
</dbReference>
<evidence type="ECO:0000313" key="4">
    <source>
        <dbReference type="EMBL" id="WND03642.1"/>
    </source>
</evidence>
<dbReference type="RefSeq" id="WP_310799495.1">
    <property type="nucleotide sequence ID" value="NZ_CP123872.1"/>
</dbReference>
<dbReference type="CDD" id="cd00564">
    <property type="entry name" value="TMP_TenI"/>
    <property type="match status" value="1"/>
</dbReference>
<protein>
    <submittedName>
        <fullName evidence="4">Thiamine phosphate synthase</fullName>
    </submittedName>
</protein>
<dbReference type="GO" id="GO:0005737">
    <property type="term" value="C:cytoplasm"/>
    <property type="evidence" value="ECO:0007669"/>
    <property type="project" value="TreeGrafter"/>
</dbReference>
<feature type="domain" description="Thiamine phosphate synthase/TenI" evidence="3">
    <location>
        <begin position="21"/>
        <end position="169"/>
    </location>
</feature>
<keyword evidence="2" id="KW-0784">Thiamine biosynthesis</keyword>
<dbReference type="Proteomes" id="UP001268683">
    <property type="component" value="Chromosome"/>
</dbReference>
<dbReference type="InterPro" id="IPR022998">
    <property type="entry name" value="ThiamineP_synth_TenI"/>
</dbReference>
<evidence type="ECO:0000256" key="2">
    <source>
        <dbReference type="ARBA" id="ARBA00022977"/>
    </source>
</evidence>